<gene>
    <name evidence="4" type="ORF">ACFSUB_13690</name>
</gene>
<dbReference type="EMBL" id="JBHUML010000005">
    <property type="protein sequence ID" value="MFD2706515.1"/>
    <property type="molecule type" value="Genomic_DNA"/>
</dbReference>
<evidence type="ECO:0000256" key="2">
    <source>
        <dbReference type="ARBA" id="ARBA00022801"/>
    </source>
</evidence>
<accession>A0ABW5T467</accession>
<dbReference type="PANTHER" id="PTHR43695:SF1">
    <property type="entry name" value="RHAMNOGALACTURONAN ACETYLESTERASE"/>
    <property type="match status" value="1"/>
</dbReference>
<dbReference type="CDD" id="cd01821">
    <property type="entry name" value="Rhamnogalacturan_acetylesterase_like"/>
    <property type="match status" value="1"/>
</dbReference>
<evidence type="ECO:0000256" key="1">
    <source>
        <dbReference type="ARBA" id="ARBA00008668"/>
    </source>
</evidence>
<reference evidence="5" key="1">
    <citation type="journal article" date="2019" name="Int. J. Syst. Evol. Microbiol.">
        <title>The Global Catalogue of Microorganisms (GCM) 10K type strain sequencing project: providing services to taxonomists for standard genome sequencing and annotation.</title>
        <authorList>
            <consortium name="The Broad Institute Genomics Platform"/>
            <consortium name="The Broad Institute Genome Sequencing Center for Infectious Disease"/>
            <person name="Wu L."/>
            <person name="Ma J."/>
        </authorList>
    </citation>
    <scope>NUCLEOTIDE SEQUENCE [LARGE SCALE GENOMIC DNA]</scope>
    <source>
        <strain evidence="5">KCTC 33792</strain>
    </source>
</reference>
<comment type="similarity">
    <text evidence="1">Belongs to the 'GDSL' lipolytic enzyme family.</text>
</comment>
<evidence type="ECO:0000313" key="5">
    <source>
        <dbReference type="Proteomes" id="UP001597520"/>
    </source>
</evidence>
<dbReference type="PANTHER" id="PTHR43695">
    <property type="entry name" value="PUTATIVE (AFU_ORTHOLOGUE AFUA_2G17250)-RELATED"/>
    <property type="match status" value="1"/>
</dbReference>
<keyword evidence="2" id="KW-0378">Hydrolase</keyword>
<comment type="caution">
    <text evidence="4">The sequence shown here is derived from an EMBL/GenBank/DDBJ whole genome shotgun (WGS) entry which is preliminary data.</text>
</comment>
<keyword evidence="5" id="KW-1185">Reference proteome</keyword>
<feature type="domain" description="SGNH hydrolase-type esterase" evidence="3">
    <location>
        <begin position="39"/>
        <end position="232"/>
    </location>
</feature>
<evidence type="ECO:0000259" key="3">
    <source>
        <dbReference type="Pfam" id="PF13472"/>
    </source>
</evidence>
<dbReference type="RefSeq" id="WP_380713833.1">
    <property type="nucleotide sequence ID" value="NZ_JBHUML010000005.1"/>
</dbReference>
<evidence type="ECO:0000313" key="4">
    <source>
        <dbReference type="EMBL" id="MFD2706515.1"/>
    </source>
</evidence>
<dbReference type="InterPro" id="IPR037459">
    <property type="entry name" value="RhgT-like"/>
</dbReference>
<dbReference type="Proteomes" id="UP001597520">
    <property type="component" value="Unassembled WGS sequence"/>
</dbReference>
<name>A0ABW5T467_9BACI</name>
<dbReference type="SUPFAM" id="SSF52266">
    <property type="entry name" value="SGNH hydrolase"/>
    <property type="match status" value="1"/>
</dbReference>
<organism evidence="4 5">
    <name type="scientific">Salibacterium lacus</name>
    <dbReference type="NCBI Taxonomy" id="1898109"/>
    <lineage>
        <taxon>Bacteria</taxon>
        <taxon>Bacillati</taxon>
        <taxon>Bacillota</taxon>
        <taxon>Bacilli</taxon>
        <taxon>Bacillales</taxon>
        <taxon>Bacillaceae</taxon>
    </lineage>
</organism>
<dbReference type="InterPro" id="IPR013830">
    <property type="entry name" value="SGNH_hydro"/>
</dbReference>
<proteinExistence type="inferred from homology"/>
<sequence length="265" mass="29894">MTTLISICMAFGSHSAIASHSSFEKGKDHNQNTVSIYVAGDSTASYYEKARAPRMGWAQVLDRMFDKKIEVHNEAAPGRSSKSFIDEGRLDEILAEIEKRDYLFIQFGHNDSKSDDPDRYTDPDTTYKSYLKEYIDGAREKGAIPVLLTPVERRGFTVDGEAKRSHGNYPSAMKELGLEEDVPVIDMTGKSMALYNEVGPEDSKDLFMWLEPGEHSNYPDGSEDNTHFQEKGAVQIAKLVAEEVYGLKLQPLHSHIEKELKKEFF</sequence>
<dbReference type="Pfam" id="PF13472">
    <property type="entry name" value="Lipase_GDSL_2"/>
    <property type="match status" value="1"/>
</dbReference>
<protein>
    <submittedName>
        <fullName evidence="4">Rhamnogalacturonan acetylesterase</fullName>
    </submittedName>
</protein>
<dbReference type="InterPro" id="IPR036514">
    <property type="entry name" value="SGNH_hydro_sf"/>
</dbReference>
<dbReference type="Gene3D" id="3.40.50.1110">
    <property type="entry name" value="SGNH hydrolase"/>
    <property type="match status" value="1"/>
</dbReference>